<feature type="region of interest" description="Disordered" evidence="1">
    <location>
        <begin position="1"/>
        <end position="63"/>
    </location>
</feature>
<dbReference type="Proteomes" id="UP001500665">
    <property type="component" value="Unassembled WGS sequence"/>
</dbReference>
<gene>
    <name evidence="3" type="ORF">GCM10009550_10770</name>
</gene>
<name>A0ABN1QDR9_9ACTN</name>
<protein>
    <recommendedName>
        <fullName evidence="2">Transcription regulator PadR N-terminal domain-containing protein</fullName>
    </recommendedName>
</protein>
<keyword evidence="4" id="KW-1185">Reference proteome</keyword>
<dbReference type="PANTHER" id="PTHR43252">
    <property type="entry name" value="TRANSCRIPTIONAL REGULATOR YQJI"/>
    <property type="match status" value="1"/>
</dbReference>
<feature type="domain" description="Transcription regulator PadR N-terminal" evidence="2">
    <location>
        <begin position="71"/>
        <end position="139"/>
    </location>
</feature>
<sequence length="213" mass="22592">MSRTNKNDRSTTMHGRRHGRRHPFALLDPEFAFGGGPFGGGPFEGRGGGRGGGPFGRGGRRGGRGATRAAILLLLAEEPRDGNQIIREAERRSGGHWSPRPGAVYPTLQQLADEGLARGEETGGRRVFALTDEGRAHVAADPPAEPWADPFPGAGDLAAAFRDAARLQSALVQVVRDGSPELVADARRLIDETRRALHGLLADGRPADASEAK</sequence>
<feature type="compositionally biased region" description="Basic residues" evidence="1">
    <location>
        <begin position="14"/>
        <end position="23"/>
    </location>
</feature>
<dbReference type="EMBL" id="BAAAHH010000003">
    <property type="protein sequence ID" value="GAA0940977.1"/>
    <property type="molecule type" value="Genomic_DNA"/>
</dbReference>
<evidence type="ECO:0000313" key="3">
    <source>
        <dbReference type="EMBL" id="GAA0940977.1"/>
    </source>
</evidence>
<proteinExistence type="predicted"/>
<dbReference type="InterPro" id="IPR036388">
    <property type="entry name" value="WH-like_DNA-bd_sf"/>
</dbReference>
<accession>A0ABN1QDR9</accession>
<organism evidence="3 4">
    <name type="scientific">Actinocorallia libanotica</name>
    <dbReference type="NCBI Taxonomy" id="46162"/>
    <lineage>
        <taxon>Bacteria</taxon>
        <taxon>Bacillati</taxon>
        <taxon>Actinomycetota</taxon>
        <taxon>Actinomycetes</taxon>
        <taxon>Streptosporangiales</taxon>
        <taxon>Thermomonosporaceae</taxon>
        <taxon>Actinocorallia</taxon>
    </lineage>
</organism>
<evidence type="ECO:0000313" key="4">
    <source>
        <dbReference type="Proteomes" id="UP001500665"/>
    </source>
</evidence>
<dbReference type="Gene3D" id="1.10.10.10">
    <property type="entry name" value="Winged helix-like DNA-binding domain superfamily/Winged helix DNA-binding domain"/>
    <property type="match status" value="1"/>
</dbReference>
<evidence type="ECO:0000256" key="1">
    <source>
        <dbReference type="SAM" id="MobiDB-lite"/>
    </source>
</evidence>
<feature type="compositionally biased region" description="Basic and acidic residues" evidence="1">
    <location>
        <begin position="1"/>
        <end position="11"/>
    </location>
</feature>
<reference evidence="3 4" key="1">
    <citation type="journal article" date="2019" name="Int. J. Syst. Evol. Microbiol.">
        <title>The Global Catalogue of Microorganisms (GCM) 10K type strain sequencing project: providing services to taxonomists for standard genome sequencing and annotation.</title>
        <authorList>
            <consortium name="The Broad Institute Genomics Platform"/>
            <consortium name="The Broad Institute Genome Sequencing Center for Infectious Disease"/>
            <person name="Wu L."/>
            <person name="Ma J."/>
        </authorList>
    </citation>
    <scope>NUCLEOTIDE SEQUENCE [LARGE SCALE GENOMIC DNA]</scope>
    <source>
        <strain evidence="3 4">JCM 10696</strain>
    </source>
</reference>
<dbReference type="Pfam" id="PF03551">
    <property type="entry name" value="PadR"/>
    <property type="match status" value="1"/>
</dbReference>
<dbReference type="PANTHER" id="PTHR43252:SF2">
    <property type="entry name" value="TRANSCRIPTION REGULATOR, PADR-LIKE FAMILY"/>
    <property type="match status" value="1"/>
</dbReference>
<dbReference type="SUPFAM" id="SSF46785">
    <property type="entry name" value="Winged helix' DNA-binding domain"/>
    <property type="match status" value="1"/>
</dbReference>
<feature type="compositionally biased region" description="Gly residues" evidence="1">
    <location>
        <begin position="33"/>
        <end position="57"/>
    </location>
</feature>
<evidence type="ECO:0000259" key="2">
    <source>
        <dbReference type="Pfam" id="PF03551"/>
    </source>
</evidence>
<dbReference type="InterPro" id="IPR005149">
    <property type="entry name" value="Tscrpt_reg_PadR_N"/>
</dbReference>
<comment type="caution">
    <text evidence="3">The sequence shown here is derived from an EMBL/GenBank/DDBJ whole genome shotgun (WGS) entry which is preliminary data.</text>
</comment>
<dbReference type="InterPro" id="IPR036390">
    <property type="entry name" value="WH_DNA-bd_sf"/>
</dbReference>